<feature type="compositionally biased region" description="Low complexity" evidence="1">
    <location>
        <begin position="68"/>
        <end position="98"/>
    </location>
</feature>
<dbReference type="RefSeq" id="XP_003286942.1">
    <property type="nucleotide sequence ID" value="XM_003286894.1"/>
</dbReference>
<evidence type="ECO:0000313" key="3">
    <source>
        <dbReference type="Proteomes" id="UP000001064"/>
    </source>
</evidence>
<dbReference type="KEGG" id="dpp:DICPUDRAFT_150974"/>
<evidence type="ECO:0000256" key="1">
    <source>
        <dbReference type="SAM" id="MobiDB-lite"/>
    </source>
</evidence>
<feature type="region of interest" description="Disordered" evidence="1">
    <location>
        <begin position="62"/>
        <end position="110"/>
    </location>
</feature>
<dbReference type="VEuPathDB" id="AmoebaDB:DICPUDRAFT_150974"/>
<dbReference type="Proteomes" id="UP000001064">
    <property type="component" value="Unassembled WGS sequence"/>
</dbReference>
<evidence type="ECO:0000313" key="2">
    <source>
        <dbReference type="EMBL" id="EGC36497.1"/>
    </source>
</evidence>
<proteinExistence type="predicted"/>
<dbReference type="InParanoid" id="F0ZHP8"/>
<gene>
    <name evidence="2" type="ORF">DICPUDRAFT_150974</name>
</gene>
<reference evidence="3" key="1">
    <citation type="journal article" date="2011" name="Genome Biol.">
        <title>Comparative genomics of the social amoebae Dictyostelium discoideum and Dictyostelium purpureum.</title>
        <authorList>
            <consortium name="US DOE Joint Genome Institute (JGI-PGF)"/>
            <person name="Sucgang R."/>
            <person name="Kuo A."/>
            <person name="Tian X."/>
            <person name="Salerno W."/>
            <person name="Parikh A."/>
            <person name="Feasley C.L."/>
            <person name="Dalin E."/>
            <person name="Tu H."/>
            <person name="Huang E."/>
            <person name="Barry K."/>
            <person name="Lindquist E."/>
            <person name="Shapiro H."/>
            <person name="Bruce D."/>
            <person name="Schmutz J."/>
            <person name="Salamov A."/>
            <person name="Fey P."/>
            <person name="Gaudet P."/>
            <person name="Anjard C."/>
            <person name="Babu M.M."/>
            <person name="Basu S."/>
            <person name="Bushmanova Y."/>
            <person name="van der Wel H."/>
            <person name="Katoh-Kurasawa M."/>
            <person name="Dinh C."/>
            <person name="Coutinho P.M."/>
            <person name="Saito T."/>
            <person name="Elias M."/>
            <person name="Schaap P."/>
            <person name="Kay R.R."/>
            <person name="Henrissat B."/>
            <person name="Eichinger L."/>
            <person name="Rivero F."/>
            <person name="Putnam N.H."/>
            <person name="West C.M."/>
            <person name="Loomis W.F."/>
            <person name="Chisholm R.L."/>
            <person name="Shaulsky G."/>
            <person name="Strassmann J.E."/>
            <person name="Queller D.C."/>
            <person name="Kuspa A."/>
            <person name="Grigoriev I.V."/>
        </authorList>
    </citation>
    <scope>NUCLEOTIDE SEQUENCE [LARGE SCALE GENOMIC DNA]</scope>
    <source>
        <strain evidence="3">QSDP1</strain>
    </source>
</reference>
<dbReference type="GeneID" id="10500470"/>
<feature type="non-terminal residue" evidence="2">
    <location>
        <position position="1"/>
    </location>
</feature>
<organism evidence="2 3">
    <name type="scientific">Dictyostelium purpureum</name>
    <name type="common">Slime mold</name>
    <dbReference type="NCBI Taxonomy" id="5786"/>
    <lineage>
        <taxon>Eukaryota</taxon>
        <taxon>Amoebozoa</taxon>
        <taxon>Evosea</taxon>
        <taxon>Eumycetozoa</taxon>
        <taxon>Dictyostelia</taxon>
        <taxon>Dictyosteliales</taxon>
        <taxon>Dictyosteliaceae</taxon>
        <taxon>Dictyostelium</taxon>
    </lineage>
</organism>
<keyword evidence="3" id="KW-1185">Reference proteome</keyword>
<name>F0ZHP8_DICPU</name>
<accession>F0ZHP8</accession>
<feature type="region of interest" description="Disordered" evidence="1">
    <location>
        <begin position="123"/>
        <end position="148"/>
    </location>
</feature>
<feature type="compositionally biased region" description="Low complexity" evidence="1">
    <location>
        <begin position="123"/>
        <end position="140"/>
    </location>
</feature>
<protein>
    <submittedName>
        <fullName evidence="2">Uncharacterized protein</fullName>
    </submittedName>
</protein>
<dbReference type="EMBL" id="GL871024">
    <property type="protein sequence ID" value="EGC36497.1"/>
    <property type="molecule type" value="Genomic_DNA"/>
</dbReference>
<sequence>QNYELRETNSQLNCEIESQILKFNIHKEQAEEKVTTKQIKTLGAKLNESESTLALKYKQCEDSTNKWSGSCSSNSSSCYSSDNDSSGSSVVSSSNGSNEYVDSSTNKWSGSCSLDSLGSYSSLNSDNDSSGSSIGSSYQSFFDNFDSS</sequence>
<dbReference type="AlphaFoldDB" id="F0ZHP8"/>